<evidence type="ECO:0000256" key="1">
    <source>
        <dbReference type="ARBA" id="ARBA00004141"/>
    </source>
</evidence>
<dbReference type="GO" id="GO:0016020">
    <property type="term" value="C:membrane"/>
    <property type="evidence" value="ECO:0007669"/>
    <property type="project" value="UniProtKB-SubCell"/>
</dbReference>
<gene>
    <name evidence="8" type="ORF">I302_04073</name>
    <name evidence="9" type="ORF">I302_100698</name>
</gene>
<sequence>MDPTTSAHIDPFAGPNSDLTSKQPAVSDTSGLATSTVPSSGLGNAPQLGAAHTSQPSGFNNPFVSSSPPVVPTNTIPQNYPDTQVYPSTNTNTNGQSDFADIHARSAGLGGTTSDKGYSDSQLNSTSQTVNDKVNVASNKASETATQASNKANQVSGQAQQKANEAATGIRQRVRKLSVDLNNAADHPAVKNVKGTANNYIAQLREQLGRSQTVRDLEKRTGVDRVALVVGGVLGYILLVPLNVLRLALPITNILTILPATYLAALTLDKPDTTANDRKVKSLLSYFVVLGAIQTIESLMAGFLERKIPQYYTVKLLFLAYLLHPRTQGALQVHERVFQPILASAQQSAKSAPPPSSTSNTYGAPKSSSQVSTPPTSKPSLSTVNSPTQPQSSGFTTMAASIPLPGESENITRADARGQGYSVVSELH</sequence>
<evidence type="ECO:0000256" key="6">
    <source>
        <dbReference type="SAM" id="MobiDB-lite"/>
    </source>
</evidence>
<feature type="transmembrane region" description="Helical" evidence="7">
    <location>
        <begin position="251"/>
        <end position="268"/>
    </location>
</feature>
<dbReference type="PANTHER" id="PTHR12300">
    <property type="entry name" value="HVA22-LIKE PROTEINS"/>
    <property type="match status" value="1"/>
</dbReference>
<dbReference type="InterPro" id="IPR004345">
    <property type="entry name" value="TB2_DP1_HVA22"/>
</dbReference>
<accession>A0A1B9G5V7</accession>
<protein>
    <recommendedName>
        <fullName evidence="11">Protein YOP1</fullName>
    </recommendedName>
</protein>
<dbReference type="EMBL" id="KI894020">
    <property type="protein sequence ID" value="OCF26390.1"/>
    <property type="molecule type" value="Genomic_DNA"/>
</dbReference>
<keyword evidence="4 7" id="KW-1133">Transmembrane helix</keyword>
<dbReference type="EMBL" id="CP144541">
    <property type="protein sequence ID" value="WVW78738.1"/>
    <property type="molecule type" value="Genomic_DNA"/>
</dbReference>
<dbReference type="OrthoDB" id="10009287at2759"/>
<feature type="compositionally biased region" description="Polar residues" evidence="6">
    <location>
        <begin position="360"/>
        <end position="371"/>
    </location>
</feature>
<evidence type="ECO:0000256" key="7">
    <source>
        <dbReference type="SAM" id="Phobius"/>
    </source>
</evidence>
<feature type="compositionally biased region" description="Low complexity" evidence="6">
    <location>
        <begin position="372"/>
        <end position="383"/>
    </location>
</feature>
<comment type="similarity">
    <text evidence="2">Belongs to the DP1 family.</text>
</comment>
<reference evidence="8" key="3">
    <citation type="submission" date="2014-01" db="EMBL/GenBank/DDBJ databases">
        <title>Evolution of pathogenesis and genome organization in the Tremellales.</title>
        <authorList>
            <person name="Cuomo C."/>
            <person name="Litvintseva A."/>
            <person name="Heitman J."/>
            <person name="Chen Y."/>
            <person name="Sun S."/>
            <person name="Springer D."/>
            <person name="Dromer F."/>
            <person name="Young S."/>
            <person name="Zeng Q."/>
            <person name="Chapman S."/>
            <person name="Gujja S."/>
            <person name="Saif S."/>
            <person name="Birren B."/>
        </authorList>
    </citation>
    <scope>NUCLEOTIDE SEQUENCE</scope>
    <source>
        <strain evidence="8">CBS 10118</strain>
    </source>
</reference>
<feature type="region of interest" description="Disordered" evidence="6">
    <location>
        <begin position="348"/>
        <end position="428"/>
    </location>
</feature>
<evidence type="ECO:0008006" key="11">
    <source>
        <dbReference type="Google" id="ProtNLM"/>
    </source>
</evidence>
<evidence type="ECO:0000256" key="4">
    <source>
        <dbReference type="ARBA" id="ARBA00022989"/>
    </source>
</evidence>
<feature type="compositionally biased region" description="Polar residues" evidence="6">
    <location>
        <begin position="76"/>
        <end position="97"/>
    </location>
</feature>
<evidence type="ECO:0000313" key="10">
    <source>
        <dbReference type="Proteomes" id="UP000092730"/>
    </source>
</evidence>
<dbReference type="AlphaFoldDB" id="A0A1B9G5V7"/>
<proteinExistence type="inferred from homology"/>
<feature type="transmembrane region" description="Helical" evidence="7">
    <location>
        <begin position="280"/>
        <end position="304"/>
    </location>
</feature>
<dbReference type="KEGG" id="kbi:30208472"/>
<evidence type="ECO:0000256" key="3">
    <source>
        <dbReference type="ARBA" id="ARBA00022692"/>
    </source>
</evidence>
<dbReference type="VEuPathDB" id="FungiDB:I302_04073"/>
<reference evidence="9" key="4">
    <citation type="submission" date="2024-02" db="EMBL/GenBank/DDBJ databases">
        <title>Comparative genomics of Cryptococcus and Kwoniella reveals pathogenesis evolution and contrasting modes of karyotype evolution via chromosome fusion or intercentromeric recombination.</title>
        <authorList>
            <person name="Coelho M.A."/>
            <person name="David-Palma M."/>
            <person name="Shea T."/>
            <person name="Bowers K."/>
            <person name="McGinley-Smith S."/>
            <person name="Mohammad A.W."/>
            <person name="Gnirke A."/>
            <person name="Yurkov A.M."/>
            <person name="Nowrousian M."/>
            <person name="Sun S."/>
            <person name="Cuomo C.A."/>
            <person name="Heitman J."/>
        </authorList>
    </citation>
    <scope>NUCLEOTIDE SEQUENCE</scope>
    <source>
        <strain evidence="9">CBS 10118</strain>
    </source>
</reference>
<comment type="subcellular location">
    <subcellularLocation>
        <location evidence="1">Membrane</location>
        <topology evidence="1">Multi-pass membrane protein</topology>
    </subcellularLocation>
</comment>
<keyword evidence="5 7" id="KW-0472">Membrane</keyword>
<feature type="compositionally biased region" description="Polar residues" evidence="6">
    <location>
        <begin position="17"/>
        <end position="42"/>
    </location>
</feature>
<keyword evidence="3 7" id="KW-0812">Transmembrane</keyword>
<dbReference type="GeneID" id="30208472"/>
<feature type="compositionally biased region" description="Polar residues" evidence="6">
    <location>
        <begin position="112"/>
        <end position="163"/>
    </location>
</feature>
<reference evidence="8" key="1">
    <citation type="submission" date="2013-07" db="EMBL/GenBank/DDBJ databases">
        <title>The Genome Sequence of Cryptococcus bestiolae CBS10118.</title>
        <authorList>
            <consortium name="The Broad Institute Genome Sequencing Platform"/>
            <person name="Cuomo C."/>
            <person name="Litvintseva A."/>
            <person name="Chen Y."/>
            <person name="Heitman J."/>
            <person name="Sun S."/>
            <person name="Springer D."/>
            <person name="Dromer F."/>
            <person name="Young S.K."/>
            <person name="Zeng Q."/>
            <person name="Gargeya S."/>
            <person name="Fitzgerald M."/>
            <person name="Abouelleil A."/>
            <person name="Alvarado L."/>
            <person name="Berlin A.M."/>
            <person name="Chapman S.B."/>
            <person name="Dewar J."/>
            <person name="Goldberg J."/>
            <person name="Griggs A."/>
            <person name="Gujja S."/>
            <person name="Hansen M."/>
            <person name="Howarth C."/>
            <person name="Imamovic A."/>
            <person name="Larimer J."/>
            <person name="McCowan C."/>
            <person name="Murphy C."/>
            <person name="Pearson M."/>
            <person name="Priest M."/>
            <person name="Roberts A."/>
            <person name="Saif S."/>
            <person name="Shea T."/>
            <person name="Sykes S."/>
            <person name="Wortman J."/>
            <person name="Nusbaum C."/>
            <person name="Birren B."/>
        </authorList>
    </citation>
    <scope>NUCLEOTIDE SEQUENCE [LARGE SCALE GENOMIC DNA]</scope>
    <source>
        <strain evidence="8">CBS 10118</strain>
    </source>
</reference>
<dbReference type="RefSeq" id="XP_019047460.1">
    <property type="nucleotide sequence ID" value="XM_019190712.1"/>
</dbReference>
<dbReference type="Pfam" id="PF03134">
    <property type="entry name" value="TB2_DP1_HVA22"/>
    <property type="match status" value="1"/>
</dbReference>
<organism evidence="8">
    <name type="scientific">Kwoniella bestiolae CBS 10118</name>
    <dbReference type="NCBI Taxonomy" id="1296100"/>
    <lineage>
        <taxon>Eukaryota</taxon>
        <taxon>Fungi</taxon>
        <taxon>Dikarya</taxon>
        <taxon>Basidiomycota</taxon>
        <taxon>Agaricomycotina</taxon>
        <taxon>Tremellomycetes</taxon>
        <taxon>Tremellales</taxon>
        <taxon>Cryptococcaceae</taxon>
        <taxon>Kwoniella</taxon>
    </lineage>
</organism>
<evidence type="ECO:0000256" key="2">
    <source>
        <dbReference type="ARBA" id="ARBA00008573"/>
    </source>
</evidence>
<feature type="transmembrane region" description="Helical" evidence="7">
    <location>
        <begin position="226"/>
        <end position="245"/>
    </location>
</feature>
<evidence type="ECO:0000313" key="9">
    <source>
        <dbReference type="EMBL" id="WVW78738.1"/>
    </source>
</evidence>
<dbReference type="Proteomes" id="UP000092730">
    <property type="component" value="Chromosome 1"/>
</dbReference>
<keyword evidence="10" id="KW-1185">Reference proteome</keyword>
<feature type="compositionally biased region" description="Low complexity" evidence="6">
    <location>
        <begin position="59"/>
        <end position="75"/>
    </location>
</feature>
<feature type="compositionally biased region" description="Polar residues" evidence="6">
    <location>
        <begin position="384"/>
        <end position="399"/>
    </location>
</feature>
<name>A0A1B9G5V7_9TREE</name>
<dbReference type="PANTHER" id="PTHR12300:SF161">
    <property type="entry name" value="RECEPTOR EXPRESSION-ENHANCING PROTEIN"/>
    <property type="match status" value="1"/>
</dbReference>
<reference evidence="9" key="2">
    <citation type="submission" date="2013-07" db="EMBL/GenBank/DDBJ databases">
        <authorList>
            <consortium name="The Broad Institute Genome Sequencing Platform"/>
            <person name="Cuomo C."/>
            <person name="Litvintseva A."/>
            <person name="Chen Y."/>
            <person name="Heitman J."/>
            <person name="Sun S."/>
            <person name="Springer D."/>
            <person name="Dromer F."/>
            <person name="Young S.K."/>
            <person name="Zeng Q."/>
            <person name="Gargeya S."/>
            <person name="Fitzgerald M."/>
            <person name="Abouelleil A."/>
            <person name="Alvarado L."/>
            <person name="Berlin A.M."/>
            <person name="Chapman S.B."/>
            <person name="Dewar J."/>
            <person name="Goldberg J."/>
            <person name="Griggs A."/>
            <person name="Gujja S."/>
            <person name="Hansen M."/>
            <person name="Howarth C."/>
            <person name="Imamovic A."/>
            <person name="Larimer J."/>
            <person name="McCowan C."/>
            <person name="Murphy C."/>
            <person name="Pearson M."/>
            <person name="Priest M."/>
            <person name="Roberts A."/>
            <person name="Saif S."/>
            <person name="Shea T."/>
            <person name="Sykes S."/>
            <person name="Wortman J."/>
            <person name="Nusbaum C."/>
            <person name="Birren B."/>
        </authorList>
    </citation>
    <scope>NUCLEOTIDE SEQUENCE</scope>
    <source>
        <strain evidence="9">CBS 10118</strain>
    </source>
</reference>
<feature type="region of interest" description="Disordered" evidence="6">
    <location>
        <begin position="1"/>
        <end position="168"/>
    </location>
</feature>
<evidence type="ECO:0000256" key="5">
    <source>
        <dbReference type="ARBA" id="ARBA00023136"/>
    </source>
</evidence>
<evidence type="ECO:0000313" key="8">
    <source>
        <dbReference type="EMBL" id="OCF26390.1"/>
    </source>
</evidence>